<evidence type="ECO:0000256" key="1">
    <source>
        <dbReference type="ARBA" id="ARBA00022737"/>
    </source>
</evidence>
<evidence type="ECO:0008006" key="5">
    <source>
        <dbReference type="Google" id="ProtNLM"/>
    </source>
</evidence>
<dbReference type="Pfam" id="PF20431">
    <property type="entry name" value="E_motif"/>
    <property type="match status" value="1"/>
</dbReference>
<dbReference type="SUPFAM" id="SSF48452">
    <property type="entry name" value="TPR-like"/>
    <property type="match status" value="1"/>
</dbReference>
<reference evidence="3 4" key="1">
    <citation type="journal article" date="2024" name="Plant J.">
        <title>Genome sequences and population genomics reveal climatic adaptation and genomic divergence between two closely related sweetgum species.</title>
        <authorList>
            <person name="Xu W.Q."/>
            <person name="Ren C.Q."/>
            <person name="Zhang X.Y."/>
            <person name="Comes H.P."/>
            <person name="Liu X.H."/>
            <person name="Li Y.G."/>
            <person name="Kettle C.J."/>
            <person name="Jalonen R."/>
            <person name="Gaisberger H."/>
            <person name="Ma Y.Z."/>
            <person name="Qiu Y.X."/>
        </authorList>
    </citation>
    <scope>NUCLEOTIDE SEQUENCE [LARGE SCALE GENOMIC DNA]</scope>
    <source>
        <strain evidence="3">Hangzhou</strain>
    </source>
</reference>
<dbReference type="GO" id="GO:0099402">
    <property type="term" value="P:plant organ development"/>
    <property type="evidence" value="ECO:0007669"/>
    <property type="project" value="UniProtKB-ARBA"/>
</dbReference>
<evidence type="ECO:0000313" key="3">
    <source>
        <dbReference type="EMBL" id="KAK9275989.1"/>
    </source>
</evidence>
<feature type="repeat" description="PPR" evidence="2">
    <location>
        <begin position="106"/>
        <end position="140"/>
    </location>
</feature>
<accession>A0AAP0RDR8</accession>
<evidence type="ECO:0000256" key="2">
    <source>
        <dbReference type="PROSITE-ProRule" id="PRU00708"/>
    </source>
</evidence>
<dbReference type="Pfam" id="PF01535">
    <property type="entry name" value="PPR"/>
    <property type="match status" value="1"/>
</dbReference>
<dbReference type="GO" id="GO:0003723">
    <property type="term" value="F:RNA binding"/>
    <property type="evidence" value="ECO:0007669"/>
    <property type="project" value="InterPro"/>
</dbReference>
<evidence type="ECO:0000313" key="4">
    <source>
        <dbReference type="Proteomes" id="UP001415857"/>
    </source>
</evidence>
<dbReference type="EMBL" id="JBBPBK010000011">
    <property type="protein sequence ID" value="KAK9275989.1"/>
    <property type="molecule type" value="Genomic_DNA"/>
</dbReference>
<proteinExistence type="predicted"/>
<organism evidence="3 4">
    <name type="scientific">Liquidambar formosana</name>
    <name type="common">Formosan gum</name>
    <dbReference type="NCBI Taxonomy" id="63359"/>
    <lineage>
        <taxon>Eukaryota</taxon>
        <taxon>Viridiplantae</taxon>
        <taxon>Streptophyta</taxon>
        <taxon>Embryophyta</taxon>
        <taxon>Tracheophyta</taxon>
        <taxon>Spermatophyta</taxon>
        <taxon>Magnoliopsida</taxon>
        <taxon>eudicotyledons</taxon>
        <taxon>Gunneridae</taxon>
        <taxon>Pentapetalae</taxon>
        <taxon>Saxifragales</taxon>
        <taxon>Altingiaceae</taxon>
        <taxon>Liquidambar</taxon>
    </lineage>
</organism>
<dbReference type="Proteomes" id="UP001415857">
    <property type="component" value="Unassembled WGS sequence"/>
</dbReference>
<dbReference type="PANTHER" id="PTHR47926:SF454">
    <property type="entry name" value="REPEAT-CONTAINING PROTEIN, PUTATIVE-RELATED"/>
    <property type="match status" value="1"/>
</dbReference>
<comment type="caution">
    <text evidence="3">The sequence shown here is derived from an EMBL/GenBank/DDBJ whole genome shotgun (WGS) entry which is preliminary data.</text>
</comment>
<dbReference type="InterPro" id="IPR011990">
    <property type="entry name" value="TPR-like_helical_dom_sf"/>
</dbReference>
<dbReference type="AlphaFoldDB" id="A0AAP0RDR8"/>
<keyword evidence="4" id="KW-1185">Reference proteome</keyword>
<dbReference type="GO" id="GO:0009451">
    <property type="term" value="P:RNA modification"/>
    <property type="evidence" value="ECO:0007669"/>
    <property type="project" value="InterPro"/>
</dbReference>
<dbReference type="Gene3D" id="1.25.40.10">
    <property type="entry name" value="Tetratricopeptide repeat domain"/>
    <property type="match status" value="2"/>
</dbReference>
<dbReference type="NCBIfam" id="TIGR00756">
    <property type="entry name" value="PPR"/>
    <property type="match status" value="1"/>
</dbReference>
<dbReference type="PANTHER" id="PTHR47926">
    <property type="entry name" value="PENTATRICOPEPTIDE REPEAT-CONTAINING PROTEIN"/>
    <property type="match status" value="1"/>
</dbReference>
<dbReference type="InterPro" id="IPR046848">
    <property type="entry name" value="E_motif"/>
</dbReference>
<gene>
    <name evidence="3" type="ORF">L1049_023265</name>
</gene>
<dbReference type="PROSITE" id="PS51375">
    <property type="entry name" value="PPR"/>
    <property type="match status" value="2"/>
</dbReference>
<sequence length="280" mass="31535">MVVRNLVSWNAMIAAYEQINAGGDAIKLFRRMQTEKVEFDYITMVSVISACASLGALNSGRWVHELVKTKGFETNVSIANALIDLYAKCGNIELATDVFERLPHRSVVSWTSMIGACASHGHAEDALKFFSKMRDEGVRPNSFTFTAVLTACRHSGLVQEVRKHFESKMKGYFIMPAVEHCACMVDLLARAGFFLGACRIHGNLELAEIVAKRLFQLDPQTVTFHILMSHIYAEFGRWEDVVRLRNLMKKKESKKLPGRSLVEVNQRFHPFLSGSRSHPP</sequence>
<keyword evidence="1" id="KW-0677">Repeat</keyword>
<dbReference type="FunFam" id="1.25.40.10:FF:000158">
    <property type="entry name" value="pentatricopeptide repeat-containing protein At2g33680"/>
    <property type="match status" value="1"/>
</dbReference>
<dbReference type="Pfam" id="PF13041">
    <property type="entry name" value="PPR_2"/>
    <property type="match status" value="2"/>
</dbReference>
<protein>
    <recommendedName>
        <fullName evidence="5">Pentatricopeptide repeat-containing protein</fullName>
    </recommendedName>
</protein>
<name>A0AAP0RDR8_LIQFO</name>
<feature type="repeat" description="PPR" evidence="2">
    <location>
        <begin position="5"/>
        <end position="39"/>
    </location>
</feature>
<dbReference type="InterPro" id="IPR002885">
    <property type="entry name" value="PPR_rpt"/>
</dbReference>
<dbReference type="InterPro" id="IPR046960">
    <property type="entry name" value="PPR_At4g14850-like_plant"/>
</dbReference>